<keyword evidence="12 17" id="KW-0598">Phosphotransferase system</keyword>
<evidence type="ECO:0000256" key="5">
    <source>
        <dbReference type="ARBA" id="ARBA00007837"/>
    </source>
</evidence>
<evidence type="ECO:0000256" key="14">
    <source>
        <dbReference type="ARBA" id="ARBA00022777"/>
    </source>
</evidence>
<evidence type="ECO:0000256" key="1">
    <source>
        <dbReference type="ARBA" id="ARBA00000683"/>
    </source>
</evidence>
<gene>
    <name evidence="24" type="primary">ptsI</name>
    <name evidence="24" type="ORF">NNJEOMEG_01079</name>
</gene>
<dbReference type="Pfam" id="PF02896">
    <property type="entry name" value="PEP-utilizers_C"/>
    <property type="match status" value="1"/>
</dbReference>
<evidence type="ECO:0000256" key="3">
    <source>
        <dbReference type="ARBA" id="ARBA00002728"/>
    </source>
</evidence>
<keyword evidence="11 17" id="KW-0808">Transferase</keyword>
<evidence type="ECO:0000313" key="24">
    <source>
        <dbReference type="EMBL" id="GFK93248.1"/>
    </source>
</evidence>
<comment type="catalytic activity">
    <reaction evidence="1 17">
        <text>L-histidyl-[protein] + phosphoenolpyruvate = N(pros)-phospho-L-histidyl-[protein] + pyruvate</text>
        <dbReference type="Rhea" id="RHEA:23880"/>
        <dbReference type="Rhea" id="RHEA-COMP:9745"/>
        <dbReference type="Rhea" id="RHEA-COMP:9746"/>
        <dbReference type="ChEBI" id="CHEBI:15361"/>
        <dbReference type="ChEBI" id="CHEBI:29979"/>
        <dbReference type="ChEBI" id="CHEBI:58702"/>
        <dbReference type="ChEBI" id="CHEBI:64837"/>
        <dbReference type="EC" id="2.7.3.9"/>
    </reaction>
</comment>
<feature type="active site" description="Proton donor" evidence="18">
    <location>
        <position position="505"/>
    </location>
</feature>
<comment type="function">
    <text evidence="3 17">General (non sugar-specific) component of the phosphoenolpyruvate-dependent sugar phosphotransferase system (sugar PTS). This major carbohydrate active-transport system catalyzes the phosphorylation of incoming sugar substrates concomitantly with their translocation across the cell membrane. Enzyme I transfers the phosphoryl group from phosphoenolpyruvate (PEP) to the phosphoryl carrier protein (HPr).</text>
</comment>
<evidence type="ECO:0000256" key="16">
    <source>
        <dbReference type="ARBA" id="ARBA00033235"/>
    </source>
</evidence>
<dbReference type="Gene3D" id="3.20.20.60">
    <property type="entry name" value="Phosphoenolpyruvate-binding domains"/>
    <property type="match status" value="1"/>
</dbReference>
<evidence type="ECO:0000256" key="11">
    <source>
        <dbReference type="ARBA" id="ARBA00022679"/>
    </source>
</evidence>
<feature type="domain" description="Phosphotransferase system enzyme I N-terminal" evidence="23">
    <location>
        <begin position="8"/>
        <end position="130"/>
    </location>
</feature>
<dbReference type="RefSeq" id="WP_173082067.1">
    <property type="nucleotide sequence ID" value="NZ_BLTE01000003.1"/>
</dbReference>
<dbReference type="Gene3D" id="3.50.30.10">
    <property type="entry name" value="Phosphohistidine domain"/>
    <property type="match status" value="1"/>
</dbReference>
<dbReference type="SUPFAM" id="SSF51621">
    <property type="entry name" value="Phosphoenolpyruvate/pyruvate domain"/>
    <property type="match status" value="1"/>
</dbReference>
<evidence type="ECO:0000256" key="13">
    <source>
        <dbReference type="ARBA" id="ARBA00022723"/>
    </source>
</evidence>
<keyword evidence="14 17" id="KW-0418">Kinase</keyword>
<keyword evidence="13 17" id="KW-0479">Metal-binding</keyword>
<evidence type="ECO:0000259" key="22">
    <source>
        <dbReference type="Pfam" id="PF02896"/>
    </source>
</evidence>
<evidence type="ECO:0000256" key="10">
    <source>
        <dbReference type="ARBA" id="ARBA00022597"/>
    </source>
</evidence>
<evidence type="ECO:0000256" key="7">
    <source>
        <dbReference type="ARBA" id="ARBA00016544"/>
    </source>
</evidence>
<proteinExistence type="inferred from homology"/>
<dbReference type="InterPro" id="IPR015813">
    <property type="entry name" value="Pyrv/PenolPyrv_kinase-like_dom"/>
</dbReference>
<keyword evidence="24" id="KW-0670">Pyruvate</keyword>
<dbReference type="InterPro" id="IPR036637">
    <property type="entry name" value="Phosphohistidine_dom_sf"/>
</dbReference>
<dbReference type="PIRSF" id="PIRSF000732">
    <property type="entry name" value="PTS_enzyme_I"/>
    <property type="match status" value="1"/>
</dbReference>
<evidence type="ECO:0000256" key="2">
    <source>
        <dbReference type="ARBA" id="ARBA00001946"/>
    </source>
</evidence>
<dbReference type="InterPro" id="IPR023151">
    <property type="entry name" value="PEP_util_CS"/>
</dbReference>
<dbReference type="SUPFAM" id="SSF52009">
    <property type="entry name" value="Phosphohistidine domain"/>
    <property type="match status" value="1"/>
</dbReference>
<feature type="binding site" evidence="20">
    <location>
        <position position="434"/>
    </location>
    <ligand>
        <name>Mg(2+)</name>
        <dbReference type="ChEBI" id="CHEBI:18420"/>
    </ligand>
</feature>
<evidence type="ECO:0000313" key="25">
    <source>
        <dbReference type="Proteomes" id="UP000494245"/>
    </source>
</evidence>
<feature type="binding site" evidence="19">
    <location>
        <position position="335"/>
    </location>
    <ligand>
        <name>phosphoenolpyruvate</name>
        <dbReference type="ChEBI" id="CHEBI:58702"/>
    </ligand>
</feature>
<dbReference type="InterPro" id="IPR008279">
    <property type="entry name" value="PEP-util_enz_mobile_dom"/>
</dbReference>
<evidence type="ECO:0000256" key="19">
    <source>
        <dbReference type="PIRSR" id="PIRSR000732-2"/>
    </source>
</evidence>
<feature type="binding site" evidence="19">
    <location>
        <position position="468"/>
    </location>
    <ligand>
        <name>phosphoenolpyruvate</name>
        <dbReference type="ChEBI" id="CHEBI:58702"/>
    </ligand>
</feature>
<comment type="similarity">
    <text evidence="5 17">Belongs to the PEP-utilizing enzyme family.</text>
</comment>
<evidence type="ECO:0000259" key="21">
    <source>
        <dbReference type="Pfam" id="PF00391"/>
    </source>
</evidence>
<dbReference type="AlphaFoldDB" id="A0A6V8LSG5"/>
<evidence type="ECO:0000256" key="8">
    <source>
        <dbReference type="ARBA" id="ARBA00022448"/>
    </source>
</evidence>
<dbReference type="SUPFAM" id="SSF47831">
    <property type="entry name" value="Enzyme I of the PEP:sugar phosphotransferase system HPr-binding (sub)domain"/>
    <property type="match status" value="1"/>
</dbReference>
<reference evidence="24 25" key="1">
    <citation type="submission" date="2020-04" db="EMBL/GenBank/DDBJ databases">
        <authorList>
            <consortium name="Desulfovibrio sp. FSS-1 genome sequencing consortium"/>
            <person name="Shimoshige H."/>
            <person name="Kobayashi H."/>
            <person name="Maekawa T."/>
        </authorList>
    </citation>
    <scope>NUCLEOTIDE SEQUENCE [LARGE SCALE GENOMIC DNA]</scope>
    <source>
        <strain evidence="24 25">SIID29052-01</strain>
    </source>
</reference>
<dbReference type="PROSITE" id="PS00742">
    <property type="entry name" value="PEP_ENZYMES_2"/>
    <property type="match status" value="1"/>
</dbReference>
<reference evidence="24 25" key="2">
    <citation type="submission" date="2020-05" db="EMBL/GenBank/DDBJ databases">
        <title>Draft genome sequence of Desulfovibrio sp. strainFSS-1.</title>
        <authorList>
            <person name="Shimoshige H."/>
            <person name="Kobayashi H."/>
            <person name="Maekawa T."/>
        </authorList>
    </citation>
    <scope>NUCLEOTIDE SEQUENCE [LARGE SCALE GENOMIC DNA]</scope>
    <source>
        <strain evidence="24 25">SIID29052-01</strain>
    </source>
</reference>
<keyword evidence="9 17" id="KW-0963">Cytoplasm</keyword>
<organism evidence="24 25">
    <name type="scientific">Fundidesulfovibrio magnetotacticus</name>
    <dbReference type="NCBI Taxonomy" id="2730080"/>
    <lineage>
        <taxon>Bacteria</taxon>
        <taxon>Pseudomonadati</taxon>
        <taxon>Thermodesulfobacteriota</taxon>
        <taxon>Desulfovibrionia</taxon>
        <taxon>Desulfovibrionales</taxon>
        <taxon>Desulfovibrionaceae</taxon>
        <taxon>Fundidesulfovibrio</taxon>
    </lineage>
</organism>
<feature type="binding site" evidence="19">
    <location>
        <position position="299"/>
    </location>
    <ligand>
        <name>phosphoenolpyruvate</name>
        <dbReference type="ChEBI" id="CHEBI:58702"/>
    </ligand>
</feature>
<dbReference type="PRINTS" id="PR01736">
    <property type="entry name" value="PHPHTRNFRASE"/>
</dbReference>
<dbReference type="InterPro" id="IPR024692">
    <property type="entry name" value="PTS_EI"/>
</dbReference>
<feature type="active site" description="Tele-phosphohistidine intermediate" evidence="18">
    <location>
        <position position="192"/>
    </location>
</feature>
<dbReference type="PANTHER" id="PTHR46244">
    <property type="entry name" value="PHOSPHOENOLPYRUVATE-PROTEIN PHOSPHOTRANSFERASE"/>
    <property type="match status" value="1"/>
</dbReference>
<evidence type="ECO:0000259" key="23">
    <source>
        <dbReference type="Pfam" id="PF05524"/>
    </source>
</evidence>
<evidence type="ECO:0000256" key="20">
    <source>
        <dbReference type="PIRSR" id="PIRSR000732-3"/>
    </source>
</evidence>
<protein>
    <recommendedName>
        <fullName evidence="7 17">Phosphoenolpyruvate-protein phosphotransferase</fullName>
        <ecNumber evidence="6 17">2.7.3.9</ecNumber>
    </recommendedName>
    <alternativeName>
        <fullName evidence="16 17">Phosphotransferase system, enzyme I</fullName>
    </alternativeName>
</protein>
<evidence type="ECO:0000256" key="6">
    <source>
        <dbReference type="ARBA" id="ARBA00012232"/>
    </source>
</evidence>
<feature type="binding site" evidence="20">
    <location>
        <position position="458"/>
    </location>
    <ligand>
        <name>Mg(2+)</name>
        <dbReference type="ChEBI" id="CHEBI:18420"/>
    </ligand>
</feature>
<sequence length="595" mass="66236">MATAKLAGIPISAGIAIGKAFFLNRSHFAQAPRHTVPESLLDEERERLRVAFQQARDELSGIRQRVPAELKDHALIIDSHLMIMSDPKLQGAAERHLTELRINAEWALEKAVADLEEAFNALDDPYFRERAQDVRVVCDRVRGQLMGRKVDFKAMGSRAVLLAHDLTPADTVELQVDKIMGFATVQGGKTSHAGILAKSLGIPAVVGVDGLEDAVQDGAIVVVDGLKGVVLVEPTEEELAAYGDLKYQFESYRGAIIKNCHLPGETLDGYRLKVKANIELYEEVAQVIDNGGDGIGLFRTEYTYLNRTELPTEEELFEHYRDLADILAPRRVILRTLDLGADKFMAHFGRLEEQNPAMGLRAVRFCLRNRELFRTQLRAIARASVVGNISIMFPMISGLKELRQSMNLLRQCQAELTAQGLPHNPGMPVGMMVELPSAVMTAEIMAREVDFFSIGTNDLIQYSLGIDRTNRHVSYLYQPLHPAVVRSIKHVTDSAHQAGIECNLCGEMASDPFCVPILMGMQIDAISLNPQNIPGIKHIIRQTTMDDCKKLLKQVLESPTVARTNQLVRETIFQQFPDQLTFFYSLLDSEEGPTQ</sequence>
<dbReference type="InterPro" id="IPR050499">
    <property type="entry name" value="PEP-utilizing_PTS_enzyme"/>
</dbReference>
<dbReference type="EC" id="2.7.3.9" evidence="6 17"/>
<evidence type="ECO:0000256" key="4">
    <source>
        <dbReference type="ARBA" id="ARBA00004496"/>
    </source>
</evidence>
<comment type="caution">
    <text evidence="24">The sequence shown here is derived from an EMBL/GenBank/DDBJ whole genome shotgun (WGS) entry which is preliminary data.</text>
</comment>
<accession>A0A6V8LSG5</accession>
<evidence type="ECO:0000256" key="18">
    <source>
        <dbReference type="PIRSR" id="PIRSR000732-1"/>
    </source>
</evidence>
<feature type="domain" description="PEP-utilising enzyme C-terminal" evidence="22">
    <location>
        <begin position="261"/>
        <end position="543"/>
    </location>
</feature>
<dbReference type="InterPro" id="IPR036618">
    <property type="entry name" value="PtsI_HPr-bd_sf"/>
</dbReference>
<dbReference type="GO" id="GO:0009401">
    <property type="term" value="P:phosphoenolpyruvate-dependent sugar phosphotransferase system"/>
    <property type="evidence" value="ECO:0007669"/>
    <property type="project" value="UniProtKB-KW"/>
</dbReference>
<keyword evidence="25" id="KW-1185">Reference proteome</keyword>
<evidence type="ECO:0000256" key="17">
    <source>
        <dbReference type="PIRNR" id="PIRNR000732"/>
    </source>
</evidence>
<dbReference type="GO" id="GO:0046872">
    <property type="term" value="F:metal ion binding"/>
    <property type="evidence" value="ECO:0007669"/>
    <property type="project" value="UniProtKB-KW"/>
</dbReference>
<keyword evidence="10 17" id="KW-0762">Sugar transport</keyword>
<evidence type="ECO:0000256" key="9">
    <source>
        <dbReference type="ARBA" id="ARBA00022490"/>
    </source>
</evidence>
<keyword evidence="8 17" id="KW-0813">Transport</keyword>
<dbReference type="GO" id="GO:0008965">
    <property type="term" value="F:phosphoenolpyruvate-protein phosphotransferase activity"/>
    <property type="evidence" value="ECO:0007669"/>
    <property type="project" value="UniProtKB-EC"/>
</dbReference>
<comment type="subcellular location">
    <subcellularLocation>
        <location evidence="4 17">Cytoplasm</location>
    </subcellularLocation>
</comment>
<evidence type="ECO:0000256" key="15">
    <source>
        <dbReference type="ARBA" id="ARBA00022842"/>
    </source>
</evidence>
<dbReference type="GO" id="GO:0005737">
    <property type="term" value="C:cytoplasm"/>
    <property type="evidence" value="ECO:0007669"/>
    <property type="project" value="UniProtKB-SubCell"/>
</dbReference>
<evidence type="ECO:0000256" key="12">
    <source>
        <dbReference type="ARBA" id="ARBA00022683"/>
    </source>
</evidence>
<dbReference type="PANTHER" id="PTHR46244:SF3">
    <property type="entry name" value="PHOSPHOENOLPYRUVATE-PROTEIN PHOSPHOTRANSFERASE"/>
    <property type="match status" value="1"/>
</dbReference>
<dbReference type="InterPro" id="IPR040442">
    <property type="entry name" value="Pyrv_kinase-like_dom_sf"/>
</dbReference>
<comment type="cofactor">
    <cofactor evidence="2 17 20">
        <name>Mg(2+)</name>
        <dbReference type="ChEBI" id="CHEBI:18420"/>
    </cofactor>
</comment>
<dbReference type="EMBL" id="BLTE01000003">
    <property type="protein sequence ID" value="GFK93248.1"/>
    <property type="molecule type" value="Genomic_DNA"/>
</dbReference>
<keyword evidence="15 17" id="KW-0460">Magnesium</keyword>
<dbReference type="GO" id="GO:0016301">
    <property type="term" value="F:kinase activity"/>
    <property type="evidence" value="ECO:0007669"/>
    <property type="project" value="UniProtKB-KW"/>
</dbReference>
<dbReference type="InterPro" id="IPR008731">
    <property type="entry name" value="PTS_EIN"/>
</dbReference>
<dbReference type="Gene3D" id="1.10.274.10">
    <property type="entry name" value="PtsI, HPr-binding domain"/>
    <property type="match status" value="1"/>
</dbReference>
<dbReference type="Pfam" id="PF00391">
    <property type="entry name" value="PEP-utilizers"/>
    <property type="match status" value="1"/>
</dbReference>
<dbReference type="Pfam" id="PF05524">
    <property type="entry name" value="PEP-utilisers_N"/>
    <property type="match status" value="1"/>
</dbReference>
<feature type="binding site" evidence="19">
    <location>
        <begin position="457"/>
        <end position="458"/>
    </location>
    <ligand>
        <name>phosphoenolpyruvate</name>
        <dbReference type="ChEBI" id="CHEBI:58702"/>
    </ligand>
</feature>
<dbReference type="NCBIfam" id="TIGR01417">
    <property type="entry name" value="PTS_I_fam"/>
    <property type="match status" value="1"/>
</dbReference>
<name>A0A6V8LSG5_9BACT</name>
<feature type="domain" description="PEP-utilising enzyme mobile" evidence="21">
    <location>
        <begin position="158"/>
        <end position="228"/>
    </location>
</feature>
<dbReference type="InterPro" id="IPR000121">
    <property type="entry name" value="PEP_util_C"/>
</dbReference>
<dbReference type="InterPro" id="IPR006318">
    <property type="entry name" value="PTS_EI-like"/>
</dbReference>
<dbReference type="Proteomes" id="UP000494245">
    <property type="component" value="Unassembled WGS sequence"/>
</dbReference>